<protein>
    <submittedName>
        <fullName evidence="1">Uncharacterized protein</fullName>
    </submittedName>
</protein>
<proteinExistence type="predicted"/>
<name>A0A0S3RMH5_PHAAN</name>
<dbReference type="Proteomes" id="UP000291084">
    <property type="component" value="Chromosome 3"/>
</dbReference>
<reference evidence="1 2" key="1">
    <citation type="journal article" date="2015" name="Sci. Rep.">
        <title>The power of single molecule real-time sequencing technology in the de novo assembly of a eukaryotic genome.</title>
        <authorList>
            <person name="Sakai H."/>
            <person name="Naito K."/>
            <person name="Ogiso-Tanaka E."/>
            <person name="Takahashi Y."/>
            <person name="Iseki K."/>
            <person name="Muto C."/>
            <person name="Satou K."/>
            <person name="Teruya K."/>
            <person name="Shiroma A."/>
            <person name="Shimoji M."/>
            <person name="Hirano T."/>
            <person name="Itoh T."/>
            <person name="Kaga A."/>
            <person name="Tomooka N."/>
        </authorList>
    </citation>
    <scope>NUCLEOTIDE SEQUENCE [LARGE SCALE GENOMIC DNA]</scope>
    <source>
        <strain evidence="2">cv. Shumari</strain>
    </source>
</reference>
<sequence>CILFSNSAISTNIVSSITVSYKLQKHFLIVTTGVLANGTIERDTVPPLILISNRFQINFRSGGHHSCKVFFMGSSPVDSQTENLRKVLLRMEQALRSCS</sequence>
<keyword evidence="2" id="KW-1185">Reference proteome</keyword>
<evidence type="ECO:0000313" key="1">
    <source>
        <dbReference type="EMBL" id="BAT81815.1"/>
    </source>
</evidence>
<accession>A0A0S3RMH5</accession>
<organism evidence="1 2">
    <name type="scientific">Vigna angularis var. angularis</name>
    <dbReference type="NCBI Taxonomy" id="157739"/>
    <lineage>
        <taxon>Eukaryota</taxon>
        <taxon>Viridiplantae</taxon>
        <taxon>Streptophyta</taxon>
        <taxon>Embryophyta</taxon>
        <taxon>Tracheophyta</taxon>
        <taxon>Spermatophyta</taxon>
        <taxon>Magnoliopsida</taxon>
        <taxon>eudicotyledons</taxon>
        <taxon>Gunneridae</taxon>
        <taxon>Pentapetalae</taxon>
        <taxon>rosids</taxon>
        <taxon>fabids</taxon>
        <taxon>Fabales</taxon>
        <taxon>Fabaceae</taxon>
        <taxon>Papilionoideae</taxon>
        <taxon>50 kb inversion clade</taxon>
        <taxon>NPAAA clade</taxon>
        <taxon>indigoferoid/millettioid clade</taxon>
        <taxon>Phaseoleae</taxon>
        <taxon>Vigna</taxon>
    </lineage>
</organism>
<dbReference type="AlphaFoldDB" id="A0A0S3RMH5"/>
<evidence type="ECO:0000313" key="2">
    <source>
        <dbReference type="Proteomes" id="UP000291084"/>
    </source>
</evidence>
<dbReference type="EMBL" id="AP015036">
    <property type="protein sequence ID" value="BAT81815.1"/>
    <property type="molecule type" value="Genomic_DNA"/>
</dbReference>
<gene>
    <name evidence="1" type="primary">Vigan.03G170100</name>
    <name evidence="1" type="ORF">VIGAN_03170100</name>
</gene>
<feature type="non-terminal residue" evidence="1">
    <location>
        <position position="1"/>
    </location>
</feature>